<dbReference type="AlphaFoldDB" id="A0A1Y1SB11"/>
<reference evidence="7 8" key="1">
    <citation type="submission" date="2013-04" db="EMBL/GenBank/DDBJ databases">
        <title>Oceanococcus atlanticus 22II-S10r2 Genome Sequencing.</title>
        <authorList>
            <person name="Lai Q."/>
            <person name="Li G."/>
            <person name="Shao Z."/>
        </authorList>
    </citation>
    <scope>NUCLEOTIDE SEQUENCE [LARGE SCALE GENOMIC DNA]</scope>
    <source>
        <strain evidence="7 8">22II-S10r2</strain>
    </source>
</reference>
<dbReference type="Proteomes" id="UP000192342">
    <property type="component" value="Unassembled WGS sequence"/>
</dbReference>
<evidence type="ECO:0000313" key="7">
    <source>
        <dbReference type="EMBL" id="ORE85242.1"/>
    </source>
</evidence>
<dbReference type="InterPro" id="IPR035929">
    <property type="entry name" value="CoaB-like_sf"/>
</dbReference>
<feature type="domain" description="Flavoprotein" evidence="5">
    <location>
        <begin position="1"/>
        <end position="172"/>
    </location>
</feature>
<dbReference type="OrthoDB" id="9802554at2"/>
<feature type="binding site" evidence="3">
    <location>
        <position position="283"/>
    </location>
    <ligand>
        <name>CTP</name>
        <dbReference type="ChEBI" id="CHEBI:37563"/>
    </ligand>
</feature>
<evidence type="ECO:0000256" key="1">
    <source>
        <dbReference type="ARBA" id="ARBA00022793"/>
    </source>
</evidence>
<feature type="binding site" evidence="3">
    <location>
        <position position="273"/>
    </location>
    <ligand>
        <name>CTP</name>
        <dbReference type="ChEBI" id="CHEBI:37563"/>
    </ligand>
</feature>
<dbReference type="PANTHER" id="PTHR14359">
    <property type="entry name" value="HOMO-OLIGOMERIC FLAVIN CONTAINING CYS DECARBOXYLASE FAMILY"/>
    <property type="match status" value="1"/>
</dbReference>
<dbReference type="SUPFAM" id="SSF102645">
    <property type="entry name" value="CoaB-like"/>
    <property type="match status" value="1"/>
</dbReference>
<dbReference type="GO" id="GO:0015937">
    <property type="term" value="P:coenzyme A biosynthetic process"/>
    <property type="evidence" value="ECO:0007669"/>
    <property type="project" value="UniProtKB-UniRule"/>
</dbReference>
<dbReference type="STRING" id="1317117.ATO7_15702"/>
<comment type="similarity">
    <text evidence="3 4">In the C-terminal section; belongs to the PPC synthetase family.</text>
</comment>
<feature type="binding site" evidence="3">
    <location>
        <position position="331"/>
    </location>
    <ligand>
        <name>CTP</name>
        <dbReference type="ChEBI" id="CHEBI:37563"/>
    </ligand>
</feature>
<feature type="region of interest" description="Phosphopantothenate--cysteine ligase" evidence="3">
    <location>
        <begin position="185"/>
        <end position="401"/>
    </location>
</feature>
<feature type="region of interest" description="Phosphopantothenoylcysteine decarboxylase" evidence="3">
    <location>
        <begin position="1"/>
        <end position="184"/>
    </location>
</feature>
<feature type="active site" description="Proton donor" evidence="3">
    <location>
        <position position="153"/>
    </location>
</feature>
<feature type="binding site" evidence="3">
    <location>
        <position position="335"/>
    </location>
    <ligand>
        <name>CTP</name>
        <dbReference type="ChEBI" id="CHEBI:37563"/>
    </ligand>
</feature>
<dbReference type="Pfam" id="PF04127">
    <property type="entry name" value="DFP"/>
    <property type="match status" value="1"/>
</dbReference>
<keyword evidence="3" id="KW-0479">Metal-binding</keyword>
<accession>A0A1Y1SB11</accession>
<dbReference type="Gene3D" id="3.40.50.10300">
    <property type="entry name" value="CoaB-like"/>
    <property type="match status" value="1"/>
</dbReference>
<evidence type="ECO:0000313" key="8">
    <source>
        <dbReference type="Proteomes" id="UP000192342"/>
    </source>
</evidence>
<comment type="function">
    <text evidence="3">Catalyzes two sequential steps in the biosynthesis of coenzyme A. In the first step cysteine is conjugated to 4'-phosphopantothenate to form 4-phosphopantothenoylcysteine. In the second step the latter compound is decarboxylated to form 4'-phosphopantotheine.</text>
</comment>
<comment type="function">
    <text evidence="4">Catalyzes two steps in the biosynthesis of coenzyme A. In the first step cysteine is conjugated to 4'-phosphopantothenate to form 4-phosphopantothenoylcysteine, in the latter compound is decarboxylated to form 4'-phosphopantotheine.</text>
</comment>
<dbReference type="GO" id="GO:0071513">
    <property type="term" value="C:phosphopantothenoylcysteine decarboxylase complex"/>
    <property type="evidence" value="ECO:0007669"/>
    <property type="project" value="TreeGrafter"/>
</dbReference>
<protein>
    <recommendedName>
        <fullName evidence="3">Coenzyme A biosynthesis bifunctional protein CoaBC</fullName>
    </recommendedName>
    <alternativeName>
        <fullName evidence="3">DNA/pantothenate metabolism flavoprotein</fullName>
    </alternativeName>
    <alternativeName>
        <fullName evidence="3">Phosphopantothenoylcysteine synthetase/decarboxylase</fullName>
        <shortName evidence="3">PPCS-PPCDC</shortName>
    </alternativeName>
    <domain>
        <recommendedName>
            <fullName evidence="3">Phosphopantothenoylcysteine decarboxylase</fullName>
            <shortName evidence="3">PPC decarboxylase</shortName>
            <shortName evidence="3">PPC-DC</shortName>
            <ecNumber evidence="3">4.1.1.36</ecNumber>
        </recommendedName>
        <alternativeName>
            <fullName evidence="3">CoaC</fullName>
        </alternativeName>
    </domain>
    <domain>
        <recommendedName>
            <fullName evidence="3">Phosphopantothenate--cysteine ligase</fullName>
            <ecNumber evidence="3">6.3.2.5</ecNumber>
        </recommendedName>
        <alternativeName>
            <fullName evidence="3">CoaB</fullName>
        </alternativeName>
        <alternativeName>
            <fullName evidence="3">Phosphopantothenoylcysteine synthetase</fullName>
            <shortName evidence="3">PPC synthetase</shortName>
            <shortName evidence="3">PPC-S</shortName>
        </alternativeName>
    </domain>
</protein>
<keyword evidence="8" id="KW-1185">Reference proteome</keyword>
<dbReference type="GO" id="GO:0046872">
    <property type="term" value="F:metal ion binding"/>
    <property type="evidence" value="ECO:0007669"/>
    <property type="project" value="UniProtKB-KW"/>
</dbReference>
<dbReference type="Gene3D" id="3.40.50.1950">
    <property type="entry name" value="Flavin prenyltransferase-like"/>
    <property type="match status" value="1"/>
</dbReference>
<comment type="cofactor">
    <cofactor evidence="3">
        <name>Mg(2+)</name>
        <dbReference type="ChEBI" id="CHEBI:18420"/>
    </cofactor>
</comment>
<dbReference type="NCBIfam" id="TIGR00521">
    <property type="entry name" value="coaBC_dfp"/>
    <property type="match status" value="1"/>
</dbReference>
<dbReference type="PANTHER" id="PTHR14359:SF6">
    <property type="entry name" value="PHOSPHOPANTOTHENOYLCYSTEINE DECARBOXYLASE"/>
    <property type="match status" value="1"/>
</dbReference>
<dbReference type="InterPro" id="IPR003382">
    <property type="entry name" value="Flavoprotein"/>
</dbReference>
<dbReference type="Pfam" id="PF02441">
    <property type="entry name" value="Flavoprotein"/>
    <property type="match status" value="1"/>
</dbReference>
<keyword evidence="2 3" id="KW-0456">Lyase</keyword>
<keyword evidence="3" id="KW-0511">Multifunctional enzyme</keyword>
<dbReference type="RefSeq" id="WP_083563387.1">
    <property type="nucleotide sequence ID" value="NZ_AQQV01000005.1"/>
</dbReference>
<keyword evidence="3 4" id="KW-0436">Ligase</keyword>
<dbReference type="GO" id="GO:0015941">
    <property type="term" value="P:pantothenate catabolic process"/>
    <property type="evidence" value="ECO:0007669"/>
    <property type="project" value="InterPro"/>
</dbReference>
<keyword evidence="3 4" id="KW-0288">FMN</keyword>
<comment type="caution">
    <text evidence="3">Lacks conserved residue(s) required for the propagation of feature annotation.</text>
</comment>
<keyword evidence="1 3" id="KW-0210">Decarboxylase</keyword>
<dbReference type="InterPro" id="IPR036551">
    <property type="entry name" value="Flavin_trans-like"/>
</dbReference>
<dbReference type="HAMAP" id="MF_02225">
    <property type="entry name" value="CoaBC"/>
    <property type="match status" value="1"/>
</dbReference>
<dbReference type="GO" id="GO:0010181">
    <property type="term" value="F:FMN binding"/>
    <property type="evidence" value="ECO:0007669"/>
    <property type="project" value="UniProtKB-UniRule"/>
</dbReference>
<comment type="catalytic activity">
    <reaction evidence="3 4">
        <text>N-[(R)-4-phosphopantothenoyl]-L-cysteine + H(+) = (R)-4'-phosphopantetheine + CO2</text>
        <dbReference type="Rhea" id="RHEA:16793"/>
        <dbReference type="ChEBI" id="CHEBI:15378"/>
        <dbReference type="ChEBI" id="CHEBI:16526"/>
        <dbReference type="ChEBI" id="CHEBI:59458"/>
        <dbReference type="ChEBI" id="CHEBI:61723"/>
        <dbReference type="EC" id="4.1.1.36"/>
    </reaction>
</comment>
<dbReference type="EC" id="4.1.1.36" evidence="3"/>
<dbReference type="GO" id="GO:0004632">
    <property type="term" value="F:phosphopantothenate--cysteine ligase activity"/>
    <property type="evidence" value="ECO:0007669"/>
    <property type="project" value="UniProtKB-UniRule"/>
</dbReference>
<comment type="pathway">
    <text evidence="3 4">Cofactor biosynthesis; coenzyme A biosynthesis; CoA from (R)-pantothenate: step 3/5.</text>
</comment>
<dbReference type="SUPFAM" id="SSF52507">
    <property type="entry name" value="Homo-oligomeric flavin-containing Cys decarboxylases, HFCD"/>
    <property type="match status" value="1"/>
</dbReference>
<keyword evidence="3 4" id="KW-0285">Flavoprotein</keyword>
<evidence type="ECO:0000256" key="2">
    <source>
        <dbReference type="ARBA" id="ARBA00023239"/>
    </source>
</evidence>
<dbReference type="EC" id="6.3.2.5" evidence="3"/>
<dbReference type="InterPro" id="IPR007085">
    <property type="entry name" value="DNA/pantothenate-metab_flavo_C"/>
</dbReference>
<evidence type="ECO:0000259" key="6">
    <source>
        <dbReference type="Pfam" id="PF04127"/>
    </source>
</evidence>
<keyword evidence="3" id="KW-0460">Magnesium</keyword>
<comment type="caution">
    <text evidence="7">The sequence shown here is derived from an EMBL/GenBank/DDBJ whole genome shotgun (WGS) entry which is preliminary data.</text>
</comment>
<feature type="binding site" evidence="3">
    <location>
        <begin position="299"/>
        <end position="302"/>
    </location>
    <ligand>
        <name>CTP</name>
        <dbReference type="ChEBI" id="CHEBI:37563"/>
    </ligand>
</feature>
<dbReference type="UniPathway" id="UPA00241">
    <property type="reaction ID" value="UER00353"/>
</dbReference>
<dbReference type="EMBL" id="AQQV01000005">
    <property type="protein sequence ID" value="ORE85242.1"/>
    <property type="molecule type" value="Genomic_DNA"/>
</dbReference>
<dbReference type="InterPro" id="IPR005252">
    <property type="entry name" value="CoaBC"/>
</dbReference>
<feature type="domain" description="DNA/pantothenate metabolism flavoprotein C-terminal" evidence="6">
    <location>
        <begin position="180"/>
        <end position="387"/>
    </location>
</feature>
<evidence type="ECO:0000256" key="3">
    <source>
        <dbReference type="HAMAP-Rule" id="MF_02225"/>
    </source>
</evidence>
<dbReference type="GO" id="GO:0004633">
    <property type="term" value="F:phosphopantothenoylcysteine decarboxylase activity"/>
    <property type="evidence" value="ECO:0007669"/>
    <property type="project" value="UniProtKB-UniRule"/>
</dbReference>
<gene>
    <name evidence="3" type="primary">coaBC</name>
    <name evidence="7" type="ORF">ATO7_15702</name>
</gene>
<comment type="cofactor">
    <cofactor evidence="3">
        <name>FMN</name>
        <dbReference type="ChEBI" id="CHEBI:58210"/>
    </cofactor>
    <text evidence="3">Binds 1 FMN per subunit.</text>
</comment>
<organism evidence="7 8">
    <name type="scientific">Oceanococcus atlanticus</name>
    <dbReference type="NCBI Taxonomy" id="1317117"/>
    <lineage>
        <taxon>Bacteria</taxon>
        <taxon>Pseudomonadati</taxon>
        <taxon>Pseudomonadota</taxon>
        <taxon>Gammaproteobacteria</taxon>
        <taxon>Chromatiales</taxon>
        <taxon>Oceanococcaceae</taxon>
        <taxon>Oceanococcus</taxon>
    </lineage>
</organism>
<feature type="binding site" evidence="3">
    <location>
        <position position="317"/>
    </location>
    <ligand>
        <name>CTP</name>
        <dbReference type="ChEBI" id="CHEBI:37563"/>
    </ligand>
</feature>
<comment type="catalytic activity">
    <reaction evidence="3 4">
        <text>(R)-4'-phosphopantothenate + L-cysteine + CTP = N-[(R)-4-phosphopantothenoyl]-L-cysteine + CMP + diphosphate + H(+)</text>
        <dbReference type="Rhea" id="RHEA:19397"/>
        <dbReference type="ChEBI" id="CHEBI:10986"/>
        <dbReference type="ChEBI" id="CHEBI:15378"/>
        <dbReference type="ChEBI" id="CHEBI:33019"/>
        <dbReference type="ChEBI" id="CHEBI:35235"/>
        <dbReference type="ChEBI" id="CHEBI:37563"/>
        <dbReference type="ChEBI" id="CHEBI:59458"/>
        <dbReference type="ChEBI" id="CHEBI:60377"/>
        <dbReference type="EC" id="6.3.2.5"/>
    </reaction>
</comment>
<comment type="pathway">
    <text evidence="3 4">Cofactor biosynthesis; coenzyme A biosynthesis; CoA from (R)-pantothenate: step 2/5.</text>
</comment>
<evidence type="ECO:0000256" key="4">
    <source>
        <dbReference type="RuleBase" id="RU364078"/>
    </source>
</evidence>
<evidence type="ECO:0000259" key="5">
    <source>
        <dbReference type="Pfam" id="PF02441"/>
    </source>
</evidence>
<proteinExistence type="inferred from homology"/>
<comment type="similarity">
    <text evidence="3 4">In the N-terminal section; belongs to the HFCD (homo-oligomeric flavin containing Cys decarboxylase) superfamily.</text>
</comment>
<sequence length="401" mass="42803">MNVLLGVSGGIAAYKSADLVRRLRERGCDVQVVMTRAAQEFVTPLTFQALSGREVRTALLDSAAEAAMGHIELARWADRILIAPASADLIARLTAGMADDLLTTVCLASAAPISLAPAMNQQMWQAPAVQANVATLRERGIEILGPGEGDQACGDIGPGRMLEPLELADMITDEKPDGVLAGLRVLITAGPTREALDPVRFLTNRSSGKMGFALAAACQAAGAQVELIAGPVNLPTPIGVRRYNVESAQQMLDKANERVGKAQILIATAAVADYRPRAVQDDKIKKSSDSIALELEKTPDILGELSRRETHLFTVGFAAETRELERYARAKMQRKNLDMICANEVGPGQGFDVDENALLVFWPGGQQQLGPRHKRALAGELVDLIATRYATGDEHAGAVAP</sequence>
<name>A0A1Y1SB11_9GAMM</name>